<name>A0A1C3E5D9_9PLAN</name>
<organism evidence="1 2">
    <name type="scientific">Planctopirus hydrillae</name>
    <dbReference type="NCBI Taxonomy" id="1841610"/>
    <lineage>
        <taxon>Bacteria</taxon>
        <taxon>Pseudomonadati</taxon>
        <taxon>Planctomycetota</taxon>
        <taxon>Planctomycetia</taxon>
        <taxon>Planctomycetales</taxon>
        <taxon>Planctomycetaceae</taxon>
        <taxon>Planctopirus</taxon>
    </lineage>
</organism>
<protein>
    <submittedName>
        <fullName evidence="1">Uncharacterized protein</fullName>
    </submittedName>
</protein>
<dbReference type="EMBL" id="LYDR01000152">
    <property type="protein sequence ID" value="ODA28471.1"/>
    <property type="molecule type" value="Genomic_DNA"/>
</dbReference>
<dbReference type="STRING" id="1841610.A6X21_12185"/>
<proteinExistence type="predicted"/>
<keyword evidence="2" id="KW-1185">Reference proteome</keyword>
<dbReference type="AlphaFoldDB" id="A0A1C3E5D9"/>
<reference evidence="1 2" key="1">
    <citation type="submission" date="2016-05" db="EMBL/GenBank/DDBJ databases">
        <title>Genomic and physiological characterization of Planctopirus sp. isolated from fresh water lake.</title>
        <authorList>
            <person name="Subhash Y."/>
            <person name="Ramana C."/>
        </authorList>
    </citation>
    <scope>NUCLEOTIDE SEQUENCE [LARGE SCALE GENOMIC DNA]</scope>
    <source>
        <strain evidence="1 2">JC280</strain>
    </source>
</reference>
<comment type="caution">
    <text evidence="1">The sequence shown here is derived from an EMBL/GenBank/DDBJ whole genome shotgun (WGS) entry which is preliminary data.</text>
</comment>
<dbReference type="Proteomes" id="UP000094828">
    <property type="component" value="Unassembled WGS sequence"/>
</dbReference>
<gene>
    <name evidence="1" type="ORF">A6X21_12185</name>
</gene>
<evidence type="ECO:0000313" key="1">
    <source>
        <dbReference type="EMBL" id="ODA28471.1"/>
    </source>
</evidence>
<sequence length="224" mass="25419">MAEESRIESQWYAEKSARMVELLGEEHDMVMHSLIPYGMGGGLDLYYYPHLIPGTGVATKELSNTPGDGSSNNVFTNYEFVMFTRHDLSIEDAKKPETPFGKIHFTINAILNMMAPYSAQAKLNPFETVEFPSEMEVVGGRCLILDAYGMTDAHADFGLMLIMEIHRVEMDYARQHGGQALLKKLMAANYYPYSDLDRPPVVDSQDVRGVGSWSRWKDWWFSNN</sequence>
<dbReference type="OrthoDB" id="260432at2"/>
<evidence type="ECO:0000313" key="2">
    <source>
        <dbReference type="Proteomes" id="UP000094828"/>
    </source>
</evidence>
<accession>A0A1C3E5D9</accession>
<dbReference type="RefSeq" id="WP_068851596.1">
    <property type="nucleotide sequence ID" value="NZ_LYDR01000152.1"/>
</dbReference>